<dbReference type="InterPro" id="IPR016187">
    <property type="entry name" value="CTDL_fold"/>
</dbReference>
<dbReference type="Gene3D" id="3.90.1580.10">
    <property type="entry name" value="paralog of FGE (formylglycine-generating enzyme)"/>
    <property type="match status" value="1"/>
</dbReference>
<accession>A0A7W7CN04</accession>
<name>A0A7W7CN04_9PSEU</name>
<protein>
    <submittedName>
        <fullName evidence="1">Uncharacterized protein</fullName>
    </submittedName>
</protein>
<dbReference type="AlphaFoldDB" id="A0A7W7CN04"/>
<evidence type="ECO:0000313" key="1">
    <source>
        <dbReference type="EMBL" id="MBB4682429.1"/>
    </source>
</evidence>
<evidence type="ECO:0000313" key="2">
    <source>
        <dbReference type="Proteomes" id="UP000533598"/>
    </source>
</evidence>
<dbReference type="EMBL" id="JACHMH010000001">
    <property type="protein sequence ID" value="MBB4682429.1"/>
    <property type="molecule type" value="Genomic_DNA"/>
</dbReference>
<sequence length="263" mass="27921">MAPHELTAAGWPALDVPAARRVAEDVAARHGVGVREVFRYTYAGRGAPVAVFDVAGRDFALVPGGPVPLGFDERGWTPSEEEMASFLGDEDALSPAAEPVRSTPYEPEFADADLTEIRARLARRTTRPRVVELPPLLVAVEAVAAGSRGHAEVAAELAALGQRLPAADEWEHAAACGARSLFPWGDRFPSSANTVDPSVPNLFGLRIAHHPDEPELTTDPTLTLGACAPGEGPWFEARLAHAPAFRGAPAGNRPLFIRAVLPI</sequence>
<gene>
    <name evidence="1" type="ORF">HNR67_008547</name>
</gene>
<dbReference type="InterPro" id="IPR042095">
    <property type="entry name" value="SUMF_sf"/>
</dbReference>
<organism evidence="1 2">
    <name type="scientific">Crossiella cryophila</name>
    <dbReference type="NCBI Taxonomy" id="43355"/>
    <lineage>
        <taxon>Bacteria</taxon>
        <taxon>Bacillati</taxon>
        <taxon>Actinomycetota</taxon>
        <taxon>Actinomycetes</taxon>
        <taxon>Pseudonocardiales</taxon>
        <taxon>Pseudonocardiaceae</taxon>
        <taxon>Crossiella</taxon>
    </lineage>
</organism>
<dbReference type="Proteomes" id="UP000533598">
    <property type="component" value="Unassembled WGS sequence"/>
</dbReference>
<dbReference type="SUPFAM" id="SSF56436">
    <property type="entry name" value="C-type lectin-like"/>
    <property type="match status" value="1"/>
</dbReference>
<proteinExistence type="predicted"/>
<comment type="caution">
    <text evidence="1">The sequence shown here is derived from an EMBL/GenBank/DDBJ whole genome shotgun (WGS) entry which is preliminary data.</text>
</comment>
<keyword evidence="2" id="KW-1185">Reference proteome</keyword>
<dbReference type="RefSeq" id="WP_185009729.1">
    <property type="nucleotide sequence ID" value="NZ_BAAAUI010000007.1"/>
</dbReference>
<reference evidence="1 2" key="1">
    <citation type="submission" date="2020-08" db="EMBL/GenBank/DDBJ databases">
        <title>Sequencing the genomes of 1000 actinobacteria strains.</title>
        <authorList>
            <person name="Klenk H.-P."/>
        </authorList>
    </citation>
    <scope>NUCLEOTIDE SEQUENCE [LARGE SCALE GENOMIC DNA]</scope>
    <source>
        <strain evidence="1 2">DSM 44230</strain>
    </source>
</reference>